<comment type="caution">
    <text evidence="1">The sequence shown here is derived from an EMBL/GenBank/DDBJ whole genome shotgun (WGS) entry which is preliminary data.</text>
</comment>
<name>A0ABD1YSD5_9MARC</name>
<evidence type="ECO:0000313" key="1">
    <source>
        <dbReference type="EMBL" id="KAL2633473.1"/>
    </source>
</evidence>
<dbReference type="Proteomes" id="UP001605036">
    <property type="component" value="Unassembled WGS sequence"/>
</dbReference>
<keyword evidence="2" id="KW-1185">Reference proteome</keyword>
<evidence type="ECO:0000313" key="2">
    <source>
        <dbReference type="Proteomes" id="UP001605036"/>
    </source>
</evidence>
<dbReference type="AlphaFoldDB" id="A0ABD1YSD5"/>
<organism evidence="1 2">
    <name type="scientific">Riccia fluitans</name>
    <dbReference type="NCBI Taxonomy" id="41844"/>
    <lineage>
        <taxon>Eukaryota</taxon>
        <taxon>Viridiplantae</taxon>
        <taxon>Streptophyta</taxon>
        <taxon>Embryophyta</taxon>
        <taxon>Marchantiophyta</taxon>
        <taxon>Marchantiopsida</taxon>
        <taxon>Marchantiidae</taxon>
        <taxon>Marchantiales</taxon>
        <taxon>Ricciaceae</taxon>
        <taxon>Riccia</taxon>
    </lineage>
</organism>
<dbReference type="EMBL" id="JBHFFA010000003">
    <property type="protein sequence ID" value="KAL2633473.1"/>
    <property type="molecule type" value="Genomic_DNA"/>
</dbReference>
<protein>
    <submittedName>
        <fullName evidence="1">Uncharacterized protein</fullName>
    </submittedName>
</protein>
<reference evidence="1 2" key="1">
    <citation type="submission" date="2024-09" db="EMBL/GenBank/DDBJ databases">
        <title>Chromosome-scale assembly of Riccia fluitans.</title>
        <authorList>
            <person name="Paukszto L."/>
            <person name="Sawicki J."/>
            <person name="Karawczyk K."/>
            <person name="Piernik-Szablinska J."/>
            <person name="Szczecinska M."/>
            <person name="Mazdziarz M."/>
        </authorList>
    </citation>
    <scope>NUCLEOTIDE SEQUENCE [LARGE SCALE GENOMIC DNA]</scope>
    <source>
        <strain evidence="1">Rf_01</strain>
        <tissue evidence="1">Aerial parts of the thallus</tissue>
    </source>
</reference>
<proteinExistence type="predicted"/>
<gene>
    <name evidence="1" type="ORF">R1flu_004952</name>
</gene>
<accession>A0ABD1YSD5</accession>
<sequence length="78" mass="9214">MMATEYIRHTKEILHQLKAYNEIIDDQVVVEQVLNGLLEAWDNFVRNILSGVKELPDLAELQALMQLEEDRFKRREDS</sequence>
<dbReference type="Pfam" id="PF14223">
    <property type="entry name" value="Retrotran_gag_2"/>
    <property type="match status" value="1"/>
</dbReference>